<dbReference type="Proteomes" id="UP000596742">
    <property type="component" value="Unassembled WGS sequence"/>
</dbReference>
<comment type="caution">
    <text evidence="1">The sequence shown here is derived from an EMBL/GenBank/DDBJ whole genome shotgun (WGS) entry which is preliminary data.</text>
</comment>
<reference evidence="1" key="1">
    <citation type="submission" date="2018-11" db="EMBL/GenBank/DDBJ databases">
        <authorList>
            <person name="Alioto T."/>
            <person name="Alioto T."/>
        </authorList>
    </citation>
    <scope>NUCLEOTIDE SEQUENCE</scope>
</reference>
<sequence>MLIACLSIYSVSKAVPWTHADIKNASNKHKELHNIKTAGSYIDISCENTTKEDSDLEMYDFGWVVDTTLHQNQSVNQETLNRCSRWVVNNLNPDENELQLNDVFDSDFLEELKV</sequence>
<organism evidence="1 2">
    <name type="scientific">Mytilus galloprovincialis</name>
    <name type="common">Mediterranean mussel</name>
    <dbReference type="NCBI Taxonomy" id="29158"/>
    <lineage>
        <taxon>Eukaryota</taxon>
        <taxon>Metazoa</taxon>
        <taxon>Spiralia</taxon>
        <taxon>Lophotrochozoa</taxon>
        <taxon>Mollusca</taxon>
        <taxon>Bivalvia</taxon>
        <taxon>Autobranchia</taxon>
        <taxon>Pteriomorphia</taxon>
        <taxon>Mytilida</taxon>
        <taxon>Mytiloidea</taxon>
        <taxon>Mytilidae</taxon>
        <taxon>Mytilinae</taxon>
        <taxon>Mytilus</taxon>
    </lineage>
</organism>
<evidence type="ECO:0000313" key="2">
    <source>
        <dbReference type="Proteomes" id="UP000596742"/>
    </source>
</evidence>
<dbReference type="AlphaFoldDB" id="A0A8B6BQC7"/>
<protein>
    <submittedName>
        <fullName evidence="1">Uncharacterized protein</fullName>
    </submittedName>
</protein>
<evidence type="ECO:0000313" key="1">
    <source>
        <dbReference type="EMBL" id="VDH94080.1"/>
    </source>
</evidence>
<proteinExistence type="predicted"/>
<dbReference type="OrthoDB" id="6085938at2759"/>
<dbReference type="EMBL" id="UYJE01000546">
    <property type="protein sequence ID" value="VDH94080.1"/>
    <property type="molecule type" value="Genomic_DNA"/>
</dbReference>
<name>A0A8B6BQC7_MYTGA</name>
<keyword evidence="2" id="KW-1185">Reference proteome</keyword>
<accession>A0A8B6BQC7</accession>
<gene>
    <name evidence="1" type="ORF">MGAL_10B034680</name>
</gene>